<proteinExistence type="predicted"/>
<keyword evidence="5" id="KW-1185">Reference proteome</keyword>
<feature type="domain" description="EH" evidence="2">
    <location>
        <begin position="183"/>
        <end position="263"/>
    </location>
</feature>
<feature type="region of interest" description="Disordered" evidence="1">
    <location>
        <begin position="402"/>
        <end position="426"/>
    </location>
</feature>
<sequence length="490" mass="53455">MSRFLQNIFPSARGASDRPARKLKRPRTQQHQRHSPSPNLSLSPSPSPSPRLQSSSSHQDATSSTSFTATPAELSLAGHIFSREGEQKHGILRGEVAVRVFGGSKIPYKVLEEIWTIADEENNGWLSGTGTAKAIRLIGHAQSGAEASPALLSEPGPLAKSEGYVYAAEFSPPPGFPPHLPEDKSKFYDIFADSNTANGLLSAKDARDQFYKSNLSSDQLSRIWDLADTQSRGALDLPDFVIAMYFISGLRRYQISSLSEALPLGLHEQATGLTSNGSFSSYTNRRQLSIPDQTDPTSIHPLGEAPIVQGDRKNDWEIGPNEKVEADAIFEKELDVWNVGFIKGDVAAPFMFQSNLPSEDLAHIWDLADINRDGRLTREGFAVVLHLIKKKLAGQSLPAQLSPSLIPPSSRKGGPHFRNSSSKTNPAVQPLGIEQSSLISHDLAPALADSQLENIGALFVRVLQFKESRIALRNLRGDQAQSSDQPGFRL</sequence>
<dbReference type="SMART" id="SM00027">
    <property type="entry name" value="EH"/>
    <property type="match status" value="2"/>
</dbReference>
<dbReference type="GO" id="GO:0005737">
    <property type="term" value="C:cytoplasm"/>
    <property type="evidence" value="ECO:0007669"/>
    <property type="project" value="TreeGrafter"/>
</dbReference>
<evidence type="ECO:0000313" key="5">
    <source>
        <dbReference type="Proteomes" id="UP000559027"/>
    </source>
</evidence>
<feature type="region of interest" description="Disordered" evidence="1">
    <location>
        <begin position="1"/>
        <end position="67"/>
    </location>
</feature>
<dbReference type="Proteomes" id="UP000559027">
    <property type="component" value="Unassembled WGS sequence"/>
</dbReference>
<dbReference type="PANTHER" id="PTHR11216:SF170">
    <property type="entry name" value="DYNAMIN ASSOCIATED PROTEIN 160, ISOFORM D"/>
    <property type="match status" value="1"/>
</dbReference>
<dbReference type="InterPro" id="IPR011992">
    <property type="entry name" value="EF-hand-dom_pair"/>
</dbReference>
<dbReference type="OrthoDB" id="524326at2759"/>
<gene>
    <name evidence="4" type="ORF">D9756_008098</name>
</gene>
<dbReference type="GO" id="GO:0005886">
    <property type="term" value="C:plasma membrane"/>
    <property type="evidence" value="ECO:0007669"/>
    <property type="project" value="TreeGrafter"/>
</dbReference>
<feature type="compositionally biased region" description="Basic residues" evidence="1">
    <location>
        <begin position="21"/>
        <end position="34"/>
    </location>
</feature>
<dbReference type="AlphaFoldDB" id="A0A8H5D6E5"/>
<dbReference type="InterPro" id="IPR002048">
    <property type="entry name" value="EF_hand_dom"/>
</dbReference>
<reference evidence="4 5" key="1">
    <citation type="journal article" date="2020" name="ISME J.">
        <title>Uncovering the hidden diversity of litter-decomposition mechanisms in mushroom-forming fungi.</title>
        <authorList>
            <person name="Floudas D."/>
            <person name="Bentzer J."/>
            <person name="Ahren D."/>
            <person name="Johansson T."/>
            <person name="Persson P."/>
            <person name="Tunlid A."/>
        </authorList>
    </citation>
    <scope>NUCLEOTIDE SEQUENCE [LARGE SCALE GENOMIC DNA]</scope>
    <source>
        <strain evidence="4 5">CBS 146.42</strain>
    </source>
</reference>
<comment type="caution">
    <text evidence="4">The sequence shown here is derived from an EMBL/GenBank/DDBJ whole genome shotgun (WGS) entry which is preliminary data.</text>
</comment>
<dbReference type="PROSITE" id="PS50222">
    <property type="entry name" value="EF_HAND_2"/>
    <property type="match status" value="1"/>
</dbReference>
<evidence type="ECO:0000313" key="4">
    <source>
        <dbReference type="EMBL" id="KAF5353566.1"/>
    </source>
</evidence>
<feature type="domain" description="EH" evidence="2">
    <location>
        <begin position="73"/>
        <end position="152"/>
    </location>
</feature>
<dbReference type="Pfam" id="PF12763">
    <property type="entry name" value="EH"/>
    <property type="match status" value="3"/>
</dbReference>
<protein>
    <submittedName>
        <fullName evidence="4">Uncharacterized protein</fullName>
    </submittedName>
</protein>
<feature type="domain" description="EH" evidence="2">
    <location>
        <begin position="322"/>
        <end position="412"/>
    </location>
</feature>
<dbReference type="GO" id="GO:0016197">
    <property type="term" value="P:endosomal transport"/>
    <property type="evidence" value="ECO:0007669"/>
    <property type="project" value="TreeGrafter"/>
</dbReference>
<dbReference type="GO" id="GO:0006897">
    <property type="term" value="P:endocytosis"/>
    <property type="evidence" value="ECO:0007669"/>
    <property type="project" value="TreeGrafter"/>
</dbReference>
<feature type="domain" description="EF-hand" evidence="3">
    <location>
        <begin position="356"/>
        <end position="391"/>
    </location>
</feature>
<dbReference type="EMBL" id="JAACJO010000010">
    <property type="protein sequence ID" value="KAF5353566.1"/>
    <property type="molecule type" value="Genomic_DNA"/>
</dbReference>
<accession>A0A8H5D6E5</accession>
<feature type="compositionally biased region" description="Low complexity" evidence="1">
    <location>
        <begin position="35"/>
        <end position="67"/>
    </location>
</feature>
<dbReference type="PANTHER" id="PTHR11216">
    <property type="entry name" value="EH DOMAIN"/>
    <property type="match status" value="1"/>
</dbReference>
<dbReference type="GO" id="GO:0005509">
    <property type="term" value="F:calcium ion binding"/>
    <property type="evidence" value="ECO:0007669"/>
    <property type="project" value="InterPro"/>
</dbReference>
<dbReference type="SUPFAM" id="SSF47473">
    <property type="entry name" value="EF-hand"/>
    <property type="match status" value="3"/>
</dbReference>
<dbReference type="CDD" id="cd00052">
    <property type="entry name" value="EH"/>
    <property type="match status" value="2"/>
</dbReference>
<dbReference type="PROSITE" id="PS50031">
    <property type="entry name" value="EH"/>
    <property type="match status" value="3"/>
</dbReference>
<name>A0A8H5D6E5_9AGAR</name>
<dbReference type="InterPro" id="IPR000261">
    <property type="entry name" value="EH_dom"/>
</dbReference>
<dbReference type="Gene3D" id="1.10.238.10">
    <property type="entry name" value="EF-hand"/>
    <property type="match status" value="3"/>
</dbReference>
<evidence type="ECO:0000259" key="2">
    <source>
        <dbReference type="PROSITE" id="PS50031"/>
    </source>
</evidence>
<evidence type="ECO:0000256" key="1">
    <source>
        <dbReference type="SAM" id="MobiDB-lite"/>
    </source>
</evidence>
<organism evidence="4 5">
    <name type="scientific">Leucocoprinus leucothites</name>
    <dbReference type="NCBI Taxonomy" id="201217"/>
    <lineage>
        <taxon>Eukaryota</taxon>
        <taxon>Fungi</taxon>
        <taxon>Dikarya</taxon>
        <taxon>Basidiomycota</taxon>
        <taxon>Agaricomycotina</taxon>
        <taxon>Agaricomycetes</taxon>
        <taxon>Agaricomycetidae</taxon>
        <taxon>Agaricales</taxon>
        <taxon>Agaricineae</taxon>
        <taxon>Agaricaceae</taxon>
        <taxon>Leucocoprinus</taxon>
    </lineage>
</organism>
<evidence type="ECO:0000259" key="3">
    <source>
        <dbReference type="PROSITE" id="PS50222"/>
    </source>
</evidence>